<evidence type="ECO:0000313" key="2">
    <source>
        <dbReference type="Proteomes" id="UP000005439"/>
    </source>
</evidence>
<organism evidence="1 2">
    <name type="scientific">Sulfobacillus acidophilus (strain ATCC 700253 / DSM 10332 / NAL)</name>
    <dbReference type="NCBI Taxonomy" id="679936"/>
    <lineage>
        <taxon>Bacteria</taxon>
        <taxon>Bacillati</taxon>
        <taxon>Bacillota</taxon>
        <taxon>Clostridia</taxon>
        <taxon>Eubacteriales</taxon>
        <taxon>Clostridiales Family XVII. Incertae Sedis</taxon>
        <taxon>Sulfobacillus</taxon>
    </lineage>
</organism>
<reference evidence="1 2" key="2">
    <citation type="journal article" date="2012" name="Stand. Genomic Sci.">
        <title>Complete genome sequence of the moderately thermophilic mineral-sulfide-oxidizing firmicute Sulfobacillus acidophilus type strain (NAL(T)).</title>
        <authorList>
            <person name="Anderson I."/>
            <person name="Chertkov O."/>
            <person name="Chen A."/>
            <person name="Saunders E."/>
            <person name="Lapidus A."/>
            <person name="Nolan M."/>
            <person name="Lucas S."/>
            <person name="Hammon N."/>
            <person name="Deshpande S."/>
            <person name="Cheng J.F."/>
            <person name="Han C."/>
            <person name="Tapia R."/>
            <person name="Goodwin L.A."/>
            <person name="Pitluck S."/>
            <person name="Liolios K."/>
            <person name="Pagani I."/>
            <person name="Ivanova N."/>
            <person name="Mikhailova N."/>
            <person name="Pati A."/>
            <person name="Palaniappan K."/>
            <person name="Land M."/>
            <person name="Pan C."/>
            <person name="Rohde M."/>
            <person name="Pukall R."/>
            <person name="Goker M."/>
            <person name="Detter J.C."/>
            <person name="Woyke T."/>
            <person name="Bristow J."/>
            <person name="Eisen J.A."/>
            <person name="Markowitz V."/>
            <person name="Hugenholtz P."/>
            <person name="Kyrpides N.C."/>
            <person name="Klenk H.P."/>
            <person name="Mavromatis K."/>
        </authorList>
    </citation>
    <scope>NUCLEOTIDE SEQUENCE [LARGE SCALE GENOMIC DNA]</scope>
    <source>
        <strain evidence="2">ATCC 700253 / DSM 10332 / NAL</strain>
    </source>
</reference>
<evidence type="ECO:0008006" key="3">
    <source>
        <dbReference type="Google" id="ProtNLM"/>
    </source>
</evidence>
<dbReference type="STRING" id="679936.Sulac_0466"/>
<protein>
    <recommendedName>
        <fullName evidence="3">Adenylate kinase</fullName>
    </recommendedName>
</protein>
<dbReference type="EMBL" id="CP003179">
    <property type="protein sequence ID" value="AEW04018.1"/>
    <property type="molecule type" value="Genomic_DNA"/>
</dbReference>
<sequence>MIPIIALAGPAGSGKDTAARAIVDTFGFTLRRLADPIRATLALPAWQQALTVAGPDGPRRAAQAIGDAFRALDPALLVRLALTDVPAQSPGVVIPDVRLLAEAEALRQWPKAWLVFCDTDPATRAHRLRARDGRPLSAAAAQHTTEATVDAVAALADFRWANTGPFIETWPVLRAWLETIGFPPVMVG</sequence>
<dbReference type="InterPro" id="IPR027417">
    <property type="entry name" value="P-loop_NTPase"/>
</dbReference>
<proteinExistence type="predicted"/>
<gene>
    <name evidence="1" type="ordered locus">Sulac_0466</name>
</gene>
<keyword evidence="2" id="KW-1185">Reference proteome</keyword>
<accession>G8TYQ3</accession>
<dbReference type="HOGENOM" id="CLU_1440371_0_0_9"/>
<reference evidence="2" key="1">
    <citation type="submission" date="2011-12" db="EMBL/GenBank/DDBJ databases">
        <title>The complete genome of chromosome of Sulfobacillus acidophilus DSM 10332.</title>
        <authorList>
            <person name="Lucas S."/>
            <person name="Han J."/>
            <person name="Lapidus A."/>
            <person name="Bruce D."/>
            <person name="Goodwin L."/>
            <person name="Pitluck S."/>
            <person name="Peters L."/>
            <person name="Kyrpides N."/>
            <person name="Mavromatis K."/>
            <person name="Ivanova N."/>
            <person name="Mikhailova N."/>
            <person name="Chertkov O."/>
            <person name="Saunders E."/>
            <person name="Detter J.C."/>
            <person name="Tapia R."/>
            <person name="Han C."/>
            <person name="Land M."/>
            <person name="Hauser L."/>
            <person name="Markowitz V."/>
            <person name="Cheng J.-F."/>
            <person name="Hugenholtz P."/>
            <person name="Woyke T."/>
            <person name="Wu D."/>
            <person name="Pukall R."/>
            <person name="Gehrich-Schroeter G."/>
            <person name="Schneider S."/>
            <person name="Klenk H.-P."/>
            <person name="Eisen J.A."/>
        </authorList>
    </citation>
    <scope>NUCLEOTIDE SEQUENCE [LARGE SCALE GENOMIC DNA]</scope>
    <source>
        <strain evidence="2">ATCC 700253 / DSM 10332 / NAL</strain>
    </source>
</reference>
<name>G8TYQ3_SULAD</name>
<dbReference type="AlphaFoldDB" id="G8TYQ3"/>
<dbReference type="Proteomes" id="UP000005439">
    <property type="component" value="Chromosome"/>
</dbReference>
<evidence type="ECO:0000313" key="1">
    <source>
        <dbReference type="EMBL" id="AEW04018.1"/>
    </source>
</evidence>
<dbReference type="Gene3D" id="3.40.50.300">
    <property type="entry name" value="P-loop containing nucleotide triphosphate hydrolases"/>
    <property type="match status" value="1"/>
</dbReference>
<dbReference type="SUPFAM" id="SSF52540">
    <property type="entry name" value="P-loop containing nucleoside triphosphate hydrolases"/>
    <property type="match status" value="1"/>
</dbReference>
<dbReference type="CDD" id="cd02019">
    <property type="entry name" value="NK"/>
    <property type="match status" value="1"/>
</dbReference>
<dbReference type="PATRIC" id="fig|679936.5.peg.486"/>
<dbReference type="KEGG" id="sap:Sulac_0466"/>